<keyword evidence="6 11" id="KW-0175">Coiled coil</keyword>
<dbReference type="PRINTS" id="PR00380">
    <property type="entry name" value="KINESINHEAVY"/>
</dbReference>
<comment type="caution">
    <text evidence="14">The sequence shown here is derived from an EMBL/GenBank/DDBJ whole genome shotgun (WGS) entry which is preliminary data.</text>
</comment>
<feature type="coiled-coil region" evidence="11">
    <location>
        <begin position="574"/>
        <end position="615"/>
    </location>
</feature>
<evidence type="ECO:0000256" key="2">
    <source>
        <dbReference type="ARBA" id="ARBA00022490"/>
    </source>
</evidence>
<dbReference type="InterPro" id="IPR027417">
    <property type="entry name" value="P-loop_NTPase"/>
</dbReference>
<evidence type="ECO:0000259" key="13">
    <source>
        <dbReference type="PROSITE" id="PS50067"/>
    </source>
</evidence>
<dbReference type="InterPro" id="IPR036961">
    <property type="entry name" value="Kinesin_motor_dom_sf"/>
</dbReference>
<protein>
    <recommendedName>
        <fullName evidence="10">Kinesin-like protein</fullName>
    </recommendedName>
</protein>
<feature type="compositionally biased region" description="Gly residues" evidence="12">
    <location>
        <begin position="112"/>
        <end position="121"/>
    </location>
</feature>
<feature type="coiled-coil region" evidence="11">
    <location>
        <begin position="477"/>
        <end position="511"/>
    </location>
</feature>
<gene>
    <name evidence="14" type="ORF">C2E20_7668</name>
</gene>
<proteinExistence type="inferred from homology"/>
<evidence type="ECO:0000256" key="4">
    <source>
        <dbReference type="ARBA" id="ARBA00022741"/>
    </source>
</evidence>
<keyword evidence="2" id="KW-0963">Cytoplasm</keyword>
<dbReference type="PANTHER" id="PTHR47969">
    <property type="entry name" value="CHROMOSOME-ASSOCIATED KINESIN KIF4A-RELATED"/>
    <property type="match status" value="1"/>
</dbReference>
<evidence type="ECO:0000256" key="6">
    <source>
        <dbReference type="ARBA" id="ARBA00023054"/>
    </source>
</evidence>
<dbReference type="GO" id="GO:0007018">
    <property type="term" value="P:microtubule-based movement"/>
    <property type="evidence" value="ECO:0007669"/>
    <property type="project" value="InterPro"/>
</dbReference>
<dbReference type="FunFam" id="3.40.850.10:FF:000082">
    <property type="entry name" value="OSM3-like kinesin"/>
    <property type="match status" value="1"/>
</dbReference>
<feature type="domain" description="Kinesin motor" evidence="13">
    <location>
        <begin position="6"/>
        <end position="362"/>
    </location>
</feature>
<feature type="region of interest" description="Disordered" evidence="12">
    <location>
        <begin position="691"/>
        <end position="712"/>
    </location>
</feature>
<dbReference type="GO" id="GO:0008017">
    <property type="term" value="F:microtubule binding"/>
    <property type="evidence" value="ECO:0007669"/>
    <property type="project" value="InterPro"/>
</dbReference>
<feature type="binding site" evidence="9">
    <location>
        <begin position="89"/>
        <end position="96"/>
    </location>
    <ligand>
        <name>ATP</name>
        <dbReference type="ChEBI" id="CHEBI:30616"/>
    </ligand>
</feature>
<evidence type="ECO:0000256" key="8">
    <source>
        <dbReference type="ARBA" id="ARBA00023212"/>
    </source>
</evidence>
<sequence>MAASECVRVAVRCRPPNSREAGERLVVSVDDAAGRVELAISLAGEAPRAFTFDHAFGPGASQQHVYNATARELVDSALAGYNATLFAFGQTGTGKTHTMEGCASSSSSSSSGSGGGGGAAPAGGLHPEAGIIPRTFGQIFAAIGASQDQTFLVRASMLEIYNEEIRDLLSKNPKNRLDMHEAKDSSVYVKGLNSFVVKSEAEIAAVLEAGKRNRSVGATLMNQDSSRSHSVFTITIEAADAAAVAAGGASGGSGGSGIRVGKLNLVDLAGSERQAKTGAAGDRLKEASKINLSLSALGNVISALVDGKGAHVPYRDSKLTRLLQDSLGGNTRTVMIANVGPAGSNADESLSTLRYANRAKNIQNKPKINEDPKDAMLKEYQQEIARLKAQLEAAASGEGFADGGPEGAPDGGSFASSASSTAGAAGQADLDPDEVERMRQQLEAELRAEWSSSGQVVDDAALEQIQREVEVQLAAQVQQAQAEQRRAAKEAARLEQQLQQQSAAVAKVAKRRRAVQQHNAELVSKLRLLESKLLHGEASGGLDKLAAQKTAQLRGQREELARQRAAEEAAAARIAALEAGAQAVQQQYSTLQEEAEALTAQLANAASAYEAAKAELGDVAAQWEQDREELVGEIRALHYNLALKSLVIDAFIPHEEVSKLMRRISFDSNEGAWRLRSAAAAAAAAASSASLRGGAGGLPKRPGSAAPRSALPRRPSAALLELQLDIPERQPVDLSCLQFALEAVTMQ</sequence>
<evidence type="ECO:0000256" key="10">
    <source>
        <dbReference type="RuleBase" id="RU000394"/>
    </source>
</evidence>
<dbReference type="Gene3D" id="3.40.850.10">
    <property type="entry name" value="Kinesin motor domain"/>
    <property type="match status" value="1"/>
</dbReference>
<keyword evidence="7 9" id="KW-0505">Motor protein</keyword>
<dbReference type="GO" id="GO:0003777">
    <property type="term" value="F:microtubule motor activity"/>
    <property type="evidence" value="ECO:0007669"/>
    <property type="project" value="InterPro"/>
</dbReference>
<dbReference type="PANTHER" id="PTHR47969:SF21">
    <property type="entry name" value="KINESIN-LIKE PROTEIN"/>
    <property type="match status" value="1"/>
</dbReference>
<feature type="region of interest" description="Disordered" evidence="12">
    <location>
        <begin position="93"/>
        <end position="124"/>
    </location>
</feature>
<dbReference type="EMBL" id="LHPF02000033">
    <property type="protein sequence ID" value="PSC68795.1"/>
    <property type="molecule type" value="Genomic_DNA"/>
</dbReference>
<dbReference type="SMART" id="SM00129">
    <property type="entry name" value="KISc"/>
    <property type="match status" value="1"/>
</dbReference>
<dbReference type="AlphaFoldDB" id="A0A2P6V3Z3"/>
<name>A0A2P6V3Z3_9CHLO</name>
<dbReference type="Pfam" id="PF00225">
    <property type="entry name" value="Kinesin"/>
    <property type="match status" value="1"/>
</dbReference>
<feature type="compositionally biased region" description="Low complexity" evidence="12">
    <location>
        <begin position="411"/>
        <end position="428"/>
    </location>
</feature>
<keyword evidence="4 9" id="KW-0547">Nucleotide-binding</keyword>
<keyword evidence="3 10" id="KW-0493">Microtubule</keyword>
<evidence type="ECO:0000256" key="3">
    <source>
        <dbReference type="ARBA" id="ARBA00022701"/>
    </source>
</evidence>
<comment type="subcellular location">
    <subcellularLocation>
        <location evidence="1">Cytoplasm</location>
        <location evidence="1">Cytoskeleton</location>
    </subcellularLocation>
</comment>
<organism evidence="14 15">
    <name type="scientific">Micractinium conductrix</name>
    <dbReference type="NCBI Taxonomy" id="554055"/>
    <lineage>
        <taxon>Eukaryota</taxon>
        <taxon>Viridiplantae</taxon>
        <taxon>Chlorophyta</taxon>
        <taxon>core chlorophytes</taxon>
        <taxon>Trebouxiophyceae</taxon>
        <taxon>Chlorellales</taxon>
        <taxon>Chlorellaceae</taxon>
        <taxon>Chlorella clade</taxon>
        <taxon>Micractinium</taxon>
    </lineage>
</organism>
<evidence type="ECO:0000256" key="5">
    <source>
        <dbReference type="ARBA" id="ARBA00022840"/>
    </source>
</evidence>
<dbReference type="STRING" id="554055.A0A2P6V3Z3"/>
<reference evidence="14 15" key="1">
    <citation type="journal article" date="2018" name="Plant J.">
        <title>Genome sequences of Chlorella sorokiniana UTEX 1602 and Micractinium conductrix SAG 241.80: implications to maltose excretion by a green alga.</title>
        <authorList>
            <person name="Arriola M.B."/>
            <person name="Velmurugan N."/>
            <person name="Zhang Y."/>
            <person name="Plunkett M.H."/>
            <person name="Hondzo H."/>
            <person name="Barney B.M."/>
        </authorList>
    </citation>
    <scope>NUCLEOTIDE SEQUENCE [LARGE SCALE GENOMIC DNA]</scope>
    <source>
        <strain evidence="14 15">SAG 241.80</strain>
    </source>
</reference>
<dbReference type="GO" id="GO:0005524">
    <property type="term" value="F:ATP binding"/>
    <property type="evidence" value="ECO:0007669"/>
    <property type="project" value="UniProtKB-UniRule"/>
</dbReference>
<comment type="similarity">
    <text evidence="9 10">Belongs to the TRAFAC class myosin-kinesin ATPase superfamily. Kinesin family.</text>
</comment>
<evidence type="ECO:0000256" key="12">
    <source>
        <dbReference type="SAM" id="MobiDB-lite"/>
    </source>
</evidence>
<evidence type="ECO:0000256" key="11">
    <source>
        <dbReference type="SAM" id="Coils"/>
    </source>
</evidence>
<feature type="compositionally biased region" description="Low complexity" evidence="12">
    <location>
        <begin position="101"/>
        <end position="111"/>
    </location>
</feature>
<feature type="compositionally biased region" description="Gly residues" evidence="12">
    <location>
        <begin position="400"/>
        <end position="410"/>
    </location>
</feature>
<evidence type="ECO:0000256" key="9">
    <source>
        <dbReference type="PROSITE-ProRule" id="PRU00283"/>
    </source>
</evidence>
<dbReference type="SUPFAM" id="SSF52540">
    <property type="entry name" value="P-loop containing nucleoside triphosphate hydrolases"/>
    <property type="match status" value="1"/>
</dbReference>
<evidence type="ECO:0000313" key="14">
    <source>
        <dbReference type="EMBL" id="PSC68795.1"/>
    </source>
</evidence>
<dbReference type="OrthoDB" id="3176171at2759"/>
<dbReference type="PROSITE" id="PS00411">
    <property type="entry name" value="KINESIN_MOTOR_1"/>
    <property type="match status" value="1"/>
</dbReference>
<evidence type="ECO:0000256" key="1">
    <source>
        <dbReference type="ARBA" id="ARBA00004245"/>
    </source>
</evidence>
<evidence type="ECO:0000256" key="7">
    <source>
        <dbReference type="ARBA" id="ARBA00023175"/>
    </source>
</evidence>
<keyword evidence="15" id="KW-1185">Reference proteome</keyword>
<dbReference type="GO" id="GO:0005874">
    <property type="term" value="C:microtubule"/>
    <property type="evidence" value="ECO:0007669"/>
    <property type="project" value="UniProtKB-KW"/>
</dbReference>
<evidence type="ECO:0000313" key="15">
    <source>
        <dbReference type="Proteomes" id="UP000239649"/>
    </source>
</evidence>
<feature type="region of interest" description="Disordered" evidence="12">
    <location>
        <begin position="396"/>
        <end position="433"/>
    </location>
</feature>
<dbReference type="PROSITE" id="PS50067">
    <property type="entry name" value="KINESIN_MOTOR_2"/>
    <property type="match status" value="1"/>
</dbReference>
<keyword evidence="8" id="KW-0206">Cytoskeleton</keyword>
<keyword evidence="5 9" id="KW-0067">ATP-binding</keyword>
<dbReference type="Proteomes" id="UP000239649">
    <property type="component" value="Unassembled WGS sequence"/>
</dbReference>
<dbReference type="InterPro" id="IPR027640">
    <property type="entry name" value="Kinesin-like_fam"/>
</dbReference>
<accession>A0A2P6V3Z3</accession>
<dbReference type="InterPro" id="IPR001752">
    <property type="entry name" value="Kinesin_motor_dom"/>
</dbReference>
<dbReference type="InterPro" id="IPR019821">
    <property type="entry name" value="Kinesin_motor_CS"/>
</dbReference>